<keyword evidence="2" id="KW-1185">Reference proteome</keyword>
<dbReference type="Gene3D" id="3.30.70.1820">
    <property type="entry name" value="L1 transposable element, RRM domain"/>
    <property type="match status" value="1"/>
</dbReference>
<evidence type="ECO:0000313" key="1">
    <source>
        <dbReference type="EMBL" id="CAH3152538.1"/>
    </source>
</evidence>
<accession>A0AAU9XMX2</accession>
<organism evidence="1 2">
    <name type="scientific">Pocillopora meandrina</name>
    <dbReference type="NCBI Taxonomy" id="46732"/>
    <lineage>
        <taxon>Eukaryota</taxon>
        <taxon>Metazoa</taxon>
        <taxon>Cnidaria</taxon>
        <taxon>Anthozoa</taxon>
        <taxon>Hexacorallia</taxon>
        <taxon>Scleractinia</taxon>
        <taxon>Astrocoeniina</taxon>
        <taxon>Pocilloporidae</taxon>
        <taxon>Pocillopora</taxon>
    </lineage>
</organism>
<name>A0AAU9XMX2_9CNID</name>
<dbReference type="EMBL" id="CALNXJ010000051">
    <property type="protein sequence ID" value="CAH3152538.1"/>
    <property type="molecule type" value="Genomic_DNA"/>
</dbReference>
<proteinExistence type="predicted"/>
<reference evidence="1 2" key="1">
    <citation type="submission" date="2022-05" db="EMBL/GenBank/DDBJ databases">
        <authorList>
            <consortium name="Genoscope - CEA"/>
            <person name="William W."/>
        </authorList>
    </citation>
    <scope>NUCLEOTIDE SEQUENCE [LARGE SCALE GENOMIC DNA]</scope>
</reference>
<protein>
    <submittedName>
        <fullName evidence="1">Uncharacterized protein</fullName>
    </submittedName>
</protein>
<sequence length="151" mass="18262">NIKLEAYTRRENIKIFNVKEESVENTEELIRKLFVTKLQIPNKDVKNIRFERVHRIPSRAPDRRSSRPRPVIARFSFYQDKEFVRSFYENLKGTVIGIANDFPREIEEIHKTLYSVSKKAHFVWRRNISLLDTLKERFVKLQNDHRYQTLN</sequence>
<dbReference type="PANTHER" id="PTHR11505">
    <property type="entry name" value="L1 TRANSPOSABLE ELEMENT-RELATED"/>
    <property type="match status" value="1"/>
</dbReference>
<dbReference type="AlphaFoldDB" id="A0AAU9XMX2"/>
<comment type="caution">
    <text evidence="1">The sequence shown here is derived from an EMBL/GenBank/DDBJ whole genome shotgun (WGS) entry which is preliminary data.</text>
</comment>
<dbReference type="Proteomes" id="UP001159428">
    <property type="component" value="Unassembled WGS sequence"/>
</dbReference>
<evidence type="ECO:0000313" key="2">
    <source>
        <dbReference type="Proteomes" id="UP001159428"/>
    </source>
</evidence>
<feature type="non-terminal residue" evidence="1">
    <location>
        <position position="1"/>
    </location>
</feature>
<gene>
    <name evidence="1" type="ORF">PMEA_00026722</name>
</gene>
<dbReference type="InterPro" id="IPR004244">
    <property type="entry name" value="Transposase_22"/>
</dbReference>